<evidence type="ECO:0000256" key="2">
    <source>
        <dbReference type="ARBA" id="ARBA00004777"/>
    </source>
</evidence>
<dbReference type="Gene3D" id="3.20.20.220">
    <property type="match status" value="1"/>
</dbReference>
<comment type="pathway">
    <text evidence="2 6">One-carbon metabolism; tetrahydrofolate interconversion.</text>
</comment>
<dbReference type="InterPro" id="IPR022026">
    <property type="entry name" value="DUF5981"/>
</dbReference>
<evidence type="ECO:0000256" key="1">
    <source>
        <dbReference type="ARBA" id="ARBA00001974"/>
    </source>
</evidence>
<evidence type="ECO:0000259" key="7">
    <source>
        <dbReference type="Pfam" id="PF12225"/>
    </source>
</evidence>
<keyword evidence="4 6" id="KW-0274">FAD</keyword>
<dbReference type="InterPro" id="IPR003171">
    <property type="entry name" value="Mehydrof_redctse-like"/>
</dbReference>
<proteinExistence type="inferred from homology"/>
<comment type="caution">
    <text evidence="8">The sequence shown here is derived from an EMBL/GenBank/DDBJ whole genome shotgun (WGS) entry which is preliminary data.</text>
</comment>
<comment type="similarity">
    <text evidence="6">Belongs to the methylenetetrahydrofolate reductase family.</text>
</comment>
<evidence type="ECO:0000313" key="8">
    <source>
        <dbReference type="EMBL" id="MEJ2870560.1"/>
    </source>
</evidence>
<dbReference type="RefSeq" id="WP_337697131.1">
    <property type="nucleotide sequence ID" value="NZ_JBBEGN010000014.1"/>
</dbReference>
<dbReference type="SUPFAM" id="SSF51730">
    <property type="entry name" value="FAD-linked oxidoreductase"/>
    <property type="match status" value="1"/>
</dbReference>
<sequence length="347" mass="34889">MGPRIPGRAGTLAAVITCPKRMRYGPCGGVRRSGACELDEDLPCPWTSGTPVAPWDGPEPAAPAVGNPPLVLSDLSVPARDPATLRAVAPRLMAGSDAVLVADLHDRADYPPTMLAAWLLELGARPWVTLTCRDRNRVVLEQEVVGLAALGVEGVLCVTGDSRPGSGAATTVGAGATQVFDLDATRLAHLAANTGLVATVSVAPAAPPIDARVAALAAKQAAGARLVVANHVASPAVLDAFLTAGRAAGVRLPVVAGVAVFTDPATARGLGDLPGLDLDPDAVAAVVDADDPVEAGITAAVEEARALLAVEGVVGVNLSGVGSSAGWVPAAELKAEVGRRVRAAHGR</sequence>
<keyword evidence="3 6" id="KW-0285">Flavoprotein</keyword>
<evidence type="ECO:0000256" key="5">
    <source>
        <dbReference type="ARBA" id="ARBA00023002"/>
    </source>
</evidence>
<organism evidence="8 9">
    <name type="scientific">Actinomycetospora aurantiaca</name>
    <dbReference type="NCBI Taxonomy" id="3129233"/>
    <lineage>
        <taxon>Bacteria</taxon>
        <taxon>Bacillati</taxon>
        <taxon>Actinomycetota</taxon>
        <taxon>Actinomycetes</taxon>
        <taxon>Pseudonocardiales</taxon>
        <taxon>Pseudonocardiaceae</taxon>
        <taxon>Actinomycetospora</taxon>
    </lineage>
</organism>
<dbReference type="InterPro" id="IPR029041">
    <property type="entry name" value="FAD-linked_oxidoreductase-like"/>
</dbReference>
<gene>
    <name evidence="8" type="ORF">WCD74_22530</name>
</gene>
<comment type="cofactor">
    <cofactor evidence="1 6">
        <name>FAD</name>
        <dbReference type="ChEBI" id="CHEBI:57692"/>
    </cofactor>
</comment>
<keyword evidence="9" id="KW-1185">Reference proteome</keyword>
<protein>
    <recommendedName>
        <fullName evidence="6">Methylenetetrahydrofolate reductase</fullName>
    </recommendedName>
</protein>
<accession>A0ABU8MTB5</accession>
<dbReference type="Pfam" id="PF02219">
    <property type="entry name" value="MTHFR"/>
    <property type="match status" value="1"/>
</dbReference>
<name>A0ABU8MTB5_9PSEU</name>
<evidence type="ECO:0000256" key="3">
    <source>
        <dbReference type="ARBA" id="ARBA00022630"/>
    </source>
</evidence>
<dbReference type="Pfam" id="PF12225">
    <property type="entry name" value="DUF5981"/>
    <property type="match status" value="1"/>
</dbReference>
<dbReference type="Proteomes" id="UP001385809">
    <property type="component" value="Unassembled WGS sequence"/>
</dbReference>
<dbReference type="EMBL" id="JBBEGN010000014">
    <property type="protein sequence ID" value="MEJ2870560.1"/>
    <property type="molecule type" value="Genomic_DNA"/>
</dbReference>
<evidence type="ECO:0000313" key="9">
    <source>
        <dbReference type="Proteomes" id="UP001385809"/>
    </source>
</evidence>
<evidence type="ECO:0000256" key="6">
    <source>
        <dbReference type="RuleBase" id="RU003862"/>
    </source>
</evidence>
<keyword evidence="5 6" id="KW-0560">Oxidoreductase</keyword>
<evidence type="ECO:0000256" key="4">
    <source>
        <dbReference type="ARBA" id="ARBA00022827"/>
    </source>
</evidence>
<reference evidence="8 9" key="1">
    <citation type="submission" date="2024-03" db="EMBL/GenBank/DDBJ databases">
        <title>Actinomycetospora sp. OC33-EN08, a novel actinomycete isolated from wild orchid (Aerides multiflora).</title>
        <authorList>
            <person name="Suriyachadkun C."/>
        </authorList>
    </citation>
    <scope>NUCLEOTIDE SEQUENCE [LARGE SCALE GENOMIC DNA]</scope>
    <source>
        <strain evidence="8 9">OC33-EN08</strain>
    </source>
</reference>
<feature type="domain" description="Methylene-tetrahydrofolate reductase C-terminal-like" evidence="7">
    <location>
        <begin position="10"/>
        <end position="47"/>
    </location>
</feature>